<dbReference type="InterPro" id="IPR059180">
    <property type="entry name" value="3D_YorM"/>
</dbReference>
<dbReference type="PANTHER" id="PTHR47053:SF1">
    <property type="entry name" value="MUREIN DD-ENDOPEPTIDASE MEPH-RELATED"/>
    <property type="match status" value="1"/>
</dbReference>
<dbReference type="Gene3D" id="3.90.1720.10">
    <property type="entry name" value="endopeptidase domain like (from Nostoc punctiforme)"/>
    <property type="match status" value="1"/>
</dbReference>
<dbReference type="CDD" id="cd14667">
    <property type="entry name" value="3D_containing_proteins"/>
    <property type="match status" value="1"/>
</dbReference>
<accession>A0A9D0ZV73</accession>
<evidence type="ECO:0000256" key="1">
    <source>
        <dbReference type="ARBA" id="ARBA00007074"/>
    </source>
</evidence>
<organism evidence="8 9">
    <name type="scientific">Candidatus Limivivens merdigallinarum</name>
    <dbReference type="NCBI Taxonomy" id="2840859"/>
    <lineage>
        <taxon>Bacteria</taxon>
        <taxon>Bacillati</taxon>
        <taxon>Bacillota</taxon>
        <taxon>Clostridia</taxon>
        <taxon>Lachnospirales</taxon>
        <taxon>Lachnospiraceae</taxon>
        <taxon>Lachnospiraceae incertae sedis</taxon>
        <taxon>Candidatus Limivivens</taxon>
    </lineage>
</organism>
<proteinExistence type="inferred from homology"/>
<dbReference type="GO" id="GO:0006508">
    <property type="term" value="P:proteolysis"/>
    <property type="evidence" value="ECO:0007669"/>
    <property type="project" value="UniProtKB-KW"/>
</dbReference>
<evidence type="ECO:0000256" key="6">
    <source>
        <dbReference type="SAM" id="SignalP"/>
    </source>
</evidence>
<feature type="compositionally biased region" description="Low complexity" evidence="5">
    <location>
        <begin position="200"/>
        <end position="210"/>
    </location>
</feature>
<dbReference type="PROSITE" id="PS51257">
    <property type="entry name" value="PROKAR_LIPOPROTEIN"/>
    <property type="match status" value="1"/>
</dbReference>
<dbReference type="InterPro" id="IPR038765">
    <property type="entry name" value="Papain-like_cys_pep_sf"/>
</dbReference>
<evidence type="ECO:0000313" key="8">
    <source>
        <dbReference type="EMBL" id="HIQ96121.1"/>
    </source>
</evidence>
<gene>
    <name evidence="8" type="ORF">IAB26_06130</name>
</gene>
<evidence type="ECO:0000313" key="9">
    <source>
        <dbReference type="Proteomes" id="UP000886886"/>
    </source>
</evidence>
<comment type="caution">
    <text evidence="8">The sequence shown here is derived from an EMBL/GenBank/DDBJ whole genome shotgun (WGS) entry which is preliminary data.</text>
</comment>
<dbReference type="AlphaFoldDB" id="A0A9D0ZV73"/>
<evidence type="ECO:0000256" key="5">
    <source>
        <dbReference type="SAM" id="MobiDB-lite"/>
    </source>
</evidence>
<evidence type="ECO:0000259" key="7">
    <source>
        <dbReference type="PROSITE" id="PS51935"/>
    </source>
</evidence>
<feature type="chain" id="PRO_5038701765" evidence="6">
    <location>
        <begin position="27"/>
        <end position="751"/>
    </location>
</feature>
<dbReference type="Pfam" id="PF00877">
    <property type="entry name" value="NLPC_P60"/>
    <property type="match status" value="1"/>
</dbReference>
<comment type="similarity">
    <text evidence="1">Belongs to the peptidase C40 family.</text>
</comment>
<keyword evidence="2" id="KW-0645">Protease</keyword>
<dbReference type="Proteomes" id="UP000886886">
    <property type="component" value="Unassembled WGS sequence"/>
</dbReference>
<dbReference type="EMBL" id="DVFT01000092">
    <property type="protein sequence ID" value="HIQ96121.1"/>
    <property type="molecule type" value="Genomic_DNA"/>
</dbReference>
<evidence type="ECO:0000256" key="3">
    <source>
        <dbReference type="ARBA" id="ARBA00022801"/>
    </source>
</evidence>
<keyword evidence="3" id="KW-0378">Hydrolase</keyword>
<dbReference type="InterPro" id="IPR000064">
    <property type="entry name" value="NLP_P60_dom"/>
</dbReference>
<sequence length="751" mass="79636">MKLKNVCRVLAITLSITVACPSAALGAERKENIQTAAESRERKEKEPESEAAPPSQSSEGAVPGEGDGNPIESETIGTGDHPIESETPGTGDDPVESEMPGTGDHPVESETPGTGDHPIESETPGTGDHPAESETPGTGDHPVESETPGTGSNPGESETPGTGGNPGESETAGTESDSGESETPGTSGTETELPPVVVPGETETGSGETELPSVVDPADESQSSEPGTEEPAEKPSESETKDSDDHKKDKDKKDKDQKNKDKKDEDVQDVTLTNAQLIAAQKLVIPPAIEESFRFITVDKVYAVARTGLKIYEEKSTDAAAVGEMEEGALCYVLNSEDSSWYYIESGVVRGFVKADELMTGEDAVSYVEEKKEANLALASVLMDPMENQAFTYTKTTVRGTVVGKSYALAKGDTVNIRESKGEDGRIVGTMENGVLCYVLADGDEDWVYVESGDVRGFVKAEYLRRGEDVDAEISSNGENSYGKAEQLISTKENRACYYTITSVKKGSVSEAIRSSMVEYAEQFIGNPYVWGGTSLTNGADCSGFVQSIYAAYGYSIPRVAEAQSQYGMQIPVSEVAPGDLVFYAKNGSIYHVAMYVGDGKVIEAANSSLGIICSDLNSANAVWATRIISDTDSDKIEQVNENAAKGVAYTKAKAGDSGEYLGRFKLTAYCSCPICCGQWSGGPTASGTIPVEGRTVAIAGIPFGTRLVIGGLVYTVEDRGTPYGHVDLYMNSHTDAQNFGVQYADVYLAN</sequence>
<feature type="compositionally biased region" description="Polar residues" evidence="5">
    <location>
        <begin position="147"/>
        <end position="160"/>
    </location>
</feature>
<reference evidence="8" key="1">
    <citation type="submission" date="2020-10" db="EMBL/GenBank/DDBJ databases">
        <authorList>
            <person name="Gilroy R."/>
        </authorList>
    </citation>
    <scope>NUCLEOTIDE SEQUENCE</scope>
    <source>
        <strain evidence="8">ChiSjej3B21-11622</strain>
    </source>
</reference>
<feature type="compositionally biased region" description="Low complexity" evidence="5">
    <location>
        <begin position="167"/>
        <end position="192"/>
    </location>
</feature>
<feature type="compositionally biased region" description="Basic and acidic residues" evidence="5">
    <location>
        <begin position="27"/>
        <end position="48"/>
    </location>
</feature>
<feature type="compositionally biased region" description="Low complexity" evidence="5">
    <location>
        <begin position="50"/>
        <end position="59"/>
    </location>
</feature>
<feature type="region of interest" description="Disordered" evidence="5">
    <location>
        <begin position="21"/>
        <end position="267"/>
    </location>
</feature>
<evidence type="ECO:0000256" key="4">
    <source>
        <dbReference type="ARBA" id="ARBA00022807"/>
    </source>
</evidence>
<evidence type="ECO:0000256" key="2">
    <source>
        <dbReference type="ARBA" id="ARBA00022670"/>
    </source>
</evidence>
<name>A0A9D0ZV73_9FIRM</name>
<feature type="compositionally biased region" description="Basic and acidic residues" evidence="5">
    <location>
        <begin position="231"/>
        <end position="265"/>
    </location>
</feature>
<dbReference type="PANTHER" id="PTHR47053">
    <property type="entry name" value="MUREIN DD-ENDOPEPTIDASE MEPH-RELATED"/>
    <property type="match status" value="1"/>
</dbReference>
<dbReference type="Gene3D" id="2.30.30.40">
    <property type="entry name" value="SH3 Domains"/>
    <property type="match status" value="1"/>
</dbReference>
<dbReference type="InterPro" id="IPR051202">
    <property type="entry name" value="Peptidase_C40"/>
</dbReference>
<dbReference type="SUPFAM" id="SSF54001">
    <property type="entry name" value="Cysteine proteinases"/>
    <property type="match status" value="1"/>
</dbReference>
<feature type="signal peptide" evidence="6">
    <location>
        <begin position="1"/>
        <end position="26"/>
    </location>
</feature>
<reference evidence="8" key="2">
    <citation type="journal article" date="2021" name="PeerJ">
        <title>Extensive microbial diversity within the chicken gut microbiome revealed by metagenomics and culture.</title>
        <authorList>
            <person name="Gilroy R."/>
            <person name="Ravi A."/>
            <person name="Getino M."/>
            <person name="Pursley I."/>
            <person name="Horton D.L."/>
            <person name="Alikhan N.F."/>
            <person name="Baker D."/>
            <person name="Gharbi K."/>
            <person name="Hall N."/>
            <person name="Watson M."/>
            <person name="Adriaenssens E.M."/>
            <person name="Foster-Nyarko E."/>
            <person name="Jarju S."/>
            <person name="Secka A."/>
            <person name="Antonio M."/>
            <person name="Oren A."/>
            <person name="Chaudhuri R.R."/>
            <person name="La Ragione R."/>
            <person name="Hildebrand F."/>
            <person name="Pallen M.J."/>
        </authorList>
    </citation>
    <scope>NUCLEOTIDE SEQUENCE</scope>
    <source>
        <strain evidence="8">ChiSjej3B21-11622</strain>
    </source>
</reference>
<protein>
    <submittedName>
        <fullName evidence="8">C40 family peptidase</fullName>
    </submittedName>
</protein>
<dbReference type="PROSITE" id="PS51935">
    <property type="entry name" value="NLPC_P60"/>
    <property type="match status" value="1"/>
</dbReference>
<keyword evidence="4" id="KW-0788">Thiol protease</keyword>
<dbReference type="GO" id="GO:0008234">
    <property type="term" value="F:cysteine-type peptidase activity"/>
    <property type="evidence" value="ECO:0007669"/>
    <property type="project" value="UniProtKB-KW"/>
</dbReference>
<feature type="domain" description="NlpC/P60" evidence="7">
    <location>
        <begin position="511"/>
        <end position="635"/>
    </location>
</feature>
<keyword evidence="6" id="KW-0732">Signal</keyword>